<reference evidence="1 2" key="1">
    <citation type="journal article" date="2016" name="Proc. Natl. Acad. Sci. U.S.A.">
        <title>Comparative genomics of biotechnologically important yeasts.</title>
        <authorList>
            <person name="Riley R."/>
            <person name="Haridas S."/>
            <person name="Wolfe K.H."/>
            <person name="Lopes M.R."/>
            <person name="Hittinger C.T."/>
            <person name="Goeker M."/>
            <person name="Salamov A.A."/>
            <person name="Wisecaver J.H."/>
            <person name="Long T.M."/>
            <person name="Calvey C.H."/>
            <person name="Aerts A.L."/>
            <person name="Barry K.W."/>
            <person name="Choi C."/>
            <person name="Clum A."/>
            <person name="Coughlan A.Y."/>
            <person name="Deshpande S."/>
            <person name="Douglass A.P."/>
            <person name="Hanson S.J."/>
            <person name="Klenk H.-P."/>
            <person name="LaButti K.M."/>
            <person name="Lapidus A."/>
            <person name="Lindquist E.A."/>
            <person name="Lipzen A.M."/>
            <person name="Meier-Kolthoff J.P."/>
            <person name="Ohm R.A."/>
            <person name="Otillar R.P."/>
            <person name="Pangilinan J.L."/>
            <person name="Peng Y."/>
            <person name="Rokas A."/>
            <person name="Rosa C.A."/>
            <person name="Scheuner C."/>
            <person name="Sibirny A.A."/>
            <person name="Slot J.C."/>
            <person name="Stielow J.B."/>
            <person name="Sun H."/>
            <person name="Kurtzman C.P."/>
            <person name="Blackwell M."/>
            <person name="Grigoriev I.V."/>
            <person name="Jeffries T.W."/>
        </authorList>
    </citation>
    <scope>NUCLEOTIDE SEQUENCE [LARGE SCALE GENOMIC DNA]</scope>
    <source>
        <strain evidence="1 2">NRRL Y-2026</strain>
    </source>
</reference>
<proteinExistence type="predicted"/>
<keyword evidence="2" id="KW-1185">Reference proteome</keyword>
<name>A0A1E3NFE4_9ASCO</name>
<dbReference type="RefSeq" id="XP_019015963.1">
    <property type="nucleotide sequence ID" value="XM_019161580.1"/>
</dbReference>
<dbReference type="AlphaFoldDB" id="A0A1E3NFE4"/>
<evidence type="ECO:0000313" key="1">
    <source>
        <dbReference type="EMBL" id="ODQ44850.1"/>
    </source>
</evidence>
<dbReference type="GeneID" id="30178267"/>
<sequence>MALAKLKSSSFIGVIFRNYKLNSSYKMKLHCSRDAEVQAFFVGTSRELHTSEDTELCTIILSPDKLRLDYTR</sequence>
<dbReference type="Proteomes" id="UP000094455">
    <property type="component" value="Unassembled WGS sequence"/>
</dbReference>
<organism evidence="1 2">
    <name type="scientific">Pichia membranifaciens NRRL Y-2026</name>
    <dbReference type="NCBI Taxonomy" id="763406"/>
    <lineage>
        <taxon>Eukaryota</taxon>
        <taxon>Fungi</taxon>
        <taxon>Dikarya</taxon>
        <taxon>Ascomycota</taxon>
        <taxon>Saccharomycotina</taxon>
        <taxon>Pichiomycetes</taxon>
        <taxon>Pichiales</taxon>
        <taxon>Pichiaceae</taxon>
        <taxon>Pichia</taxon>
    </lineage>
</organism>
<protein>
    <submittedName>
        <fullName evidence="1">Uncharacterized protein</fullName>
    </submittedName>
</protein>
<gene>
    <name evidence="1" type="ORF">PICMEDRAFT_17385</name>
</gene>
<evidence type="ECO:0000313" key="2">
    <source>
        <dbReference type="Proteomes" id="UP000094455"/>
    </source>
</evidence>
<accession>A0A1E3NFE4</accession>
<dbReference type="EMBL" id="KV454005">
    <property type="protein sequence ID" value="ODQ44850.1"/>
    <property type="molecule type" value="Genomic_DNA"/>
</dbReference>